<accession>A0AAW5AEN4</accession>
<keyword evidence="2" id="KW-0223">Dioxygenase</keyword>
<name>A0AAW5AEN4_9NEIS</name>
<organism evidence="2 3">
    <name type="scientific">Neisseria lisongii</name>
    <dbReference type="NCBI Taxonomy" id="2912188"/>
    <lineage>
        <taxon>Bacteria</taxon>
        <taxon>Pseudomonadati</taxon>
        <taxon>Pseudomonadota</taxon>
        <taxon>Betaproteobacteria</taxon>
        <taxon>Neisseriales</taxon>
        <taxon>Neisseriaceae</taxon>
        <taxon>Neisseria</taxon>
    </lineage>
</organism>
<dbReference type="GO" id="GO:0051213">
    <property type="term" value="F:dioxygenase activity"/>
    <property type="evidence" value="ECO:0007669"/>
    <property type="project" value="UniProtKB-KW"/>
</dbReference>
<reference evidence="2" key="1">
    <citation type="submission" date="2022-01" db="EMBL/GenBank/DDBJ databases">
        <title>Neisseria sp. ZJ104.</title>
        <authorList>
            <person name="Yang C."/>
        </authorList>
    </citation>
    <scope>NUCLEOTIDE SEQUENCE</scope>
    <source>
        <strain evidence="2">ZJ104</strain>
    </source>
</reference>
<sequence length="72" mass="8479">MRELTDLIRTETVGTVEETLNFLLYECSIDEAPRPQEVAQWQNWLKQRGGKFTRLAALCQTWLDEEHELAQK</sequence>
<dbReference type="Proteomes" id="UP001201397">
    <property type="component" value="Unassembled WGS sequence"/>
</dbReference>
<dbReference type="EMBL" id="JAKKDL010000004">
    <property type="protein sequence ID" value="MCF7529515.1"/>
    <property type="molecule type" value="Genomic_DNA"/>
</dbReference>
<dbReference type="RefSeq" id="WP_237092053.1">
    <property type="nucleotide sequence ID" value="NZ_JAKKDL010000001.1"/>
</dbReference>
<gene>
    <name evidence="1" type="ORF">L4H06_00150</name>
    <name evidence="2" type="ORF">L4H06_04660</name>
</gene>
<proteinExistence type="predicted"/>
<evidence type="ECO:0000313" key="3">
    <source>
        <dbReference type="Proteomes" id="UP001201397"/>
    </source>
</evidence>
<evidence type="ECO:0000313" key="2">
    <source>
        <dbReference type="EMBL" id="MCF7529515.1"/>
    </source>
</evidence>
<protein>
    <submittedName>
        <fullName evidence="2">Dioxygenase</fullName>
    </submittedName>
</protein>
<dbReference type="AlphaFoldDB" id="A0AAW5AEN4"/>
<evidence type="ECO:0000313" key="1">
    <source>
        <dbReference type="EMBL" id="MCF7528657.1"/>
    </source>
</evidence>
<dbReference type="EMBL" id="JAKKDL010000001">
    <property type="protein sequence ID" value="MCF7528657.1"/>
    <property type="molecule type" value="Genomic_DNA"/>
</dbReference>
<comment type="caution">
    <text evidence="2">The sequence shown here is derived from an EMBL/GenBank/DDBJ whole genome shotgun (WGS) entry which is preliminary data.</text>
</comment>
<keyword evidence="2" id="KW-0560">Oxidoreductase</keyword>